<gene>
    <name evidence="5" type="ORF">CDQ91_00015</name>
</gene>
<comment type="caution">
    <text evidence="5">The sequence shown here is derived from an EMBL/GenBank/DDBJ whole genome shotgun (WGS) entry which is preliminary data.</text>
</comment>
<dbReference type="InterPro" id="IPR054613">
    <property type="entry name" value="Peptidase_S78_dom"/>
</dbReference>
<evidence type="ECO:0000313" key="5">
    <source>
        <dbReference type="EMBL" id="OWR00873.1"/>
    </source>
</evidence>
<dbReference type="EMBL" id="NISJ01000001">
    <property type="protein sequence ID" value="OWR00873.1"/>
    <property type="molecule type" value="Genomic_DNA"/>
</dbReference>
<reference evidence="5 6" key="1">
    <citation type="journal article" date="2002" name="Int. J. Syst. Evol. Microbiol.">
        <title>Sphingopyxis witflariensis sp. nov., isolated from activated sludge.</title>
        <authorList>
            <person name="Kampfer P."/>
            <person name="Witzenberger R."/>
            <person name="Denner E.B."/>
            <person name="Busse H.J."/>
            <person name="Neef A."/>
        </authorList>
    </citation>
    <scope>NUCLEOTIDE SEQUENCE [LARGE SCALE GENOMIC DNA]</scope>
    <source>
        <strain evidence="5 6">DSM 14551</strain>
    </source>
</reference>
<dbReference type="AlphaFoldDB" id="A0A246K4H7"/>
<keyword evidence="6" id="KW-1185">Reference proteome</keyword>
<protein>
    <submittedName>
        <fullName evidence="5">Peptidase U35</fullName>
    </submittedName>
</protein>
<name>A0A246K4H7_9SPHN</name>
<organism evidence="5 6">
    <name type="scientific">Sphingopyxis witflariensis</name>
    <dbReference type="NCBI Taxonomy" id="173675"/>
    <lineage>
        <taxon>Bacteria</taxon>
        <taxon>Pseudomonadati</taxon>
        <taxon>Pseudomonadota</taxon>
        <taxon>Alphaproteobacteria</taxon>
        <taxon>Sphingomonadales</taxon>
        <taxon>Sphingomonadaceae</taxon>
        <taxon>Sphingopyxis</taxon>
    </lineage>
</organism>
<dbReference type="RefSeq" id="WP_088470678.1">
    <property type="nucleotide sequence ID" value="NZ_NISJ01000001.1"/>
</dbReference>
<keyword evidence="3" id="KW-0378">Hydrolase</keyword>
<dbReference type="OrthoDB" id="9804926at2"/>
<dbReference type="GO" id="GO:0008233">
    <property type="term" value="F:peptidase activity"/>
    <property type="evidence" value="ECO:0007669"/>
    <property type="project" value="UniProtKB-KW"/>
</dbReference>
<dbReference type="GO" id="GO:0006508">
    <property type="term" value="P:proteolysis"/>
    <property type="evidence" value="ECO:0007669"/>
    <property type="project" value="UniProtKB-KW"/>
</dbReference>
<evidence type="ECO:0000256" key="2">
    <source>
        <dbReference type="ARBA" id="ARBA00022670"/>
    </source>
</evidence>
<evidence type="ECO:0000259" key="4">
    <source>
        <dbReference type="Pfam" id="PF04586"/>
    </source>
</evidence>
<keyword evidence="1" id="KW-1188">Viral release from host cell</keyword>
<sequence length="247" mass="27035">MMIRAYSTLEIKRAPGAAREISGLASTPSLDRAGDIVSPEGAEFTLPLPLLWQHDASAPIGRVTHANVSAKGIEFRARIAEVKTPGRLKDRLDEVWDSIEANLVRGTSIGFQPLDWKALPTGGRNYTRWSWHELSAVTIPCNQECSIETIKALDRQYVMRATRVVKLERPVSNAVVAELDRVVKGEGADEMLARSLGAAVATTDECLGQLDQRMTTVEALLNPKALAAMTPDEFLAHRRALRRIGAA</sequence>
<evidence type="ECO:0000313" key="6">
    <source>
        <dbReference type="Proteomes" id="UP000197097"/>
    </source>
</evidence>
<evidence type="ECO:0000256" key="3">
    <source>
        <dbReference type="ARBA" id="ARBA00022801"/>
    </source>
</evidence>
<proteinExistence type="predicted"/>
<accession>A0A246K4H7</accession>
<dbReference type="SUPFAM" id="SSF50789">
    <property type="entry name" value="Herpes virus serine proteinase, assemblin"/>
    <property type="match status" value="1"/>
</dbReference>
<dbReference type="Pfam" id="PF04586">
    <property type="entry name" value="Peptidase_S78"/>
    <property type="match status" value="1"/>
</dbReference>
<keyword evidence="2" id="KW-0645">Protease</keyword>
<dbReference type="Proteomes" id="UP000197097">
    <property type="component" value="Unassembled WGS sequence"/>
</dbReference>
<feature type="domain" description="Prohead serine protease" evidence="4">
    <location>
        <begin position="33"/>
        <end position="150"/>
    </location>
</feature>
<evidence type="ECO:0000256" key="1">
    <source>
        <dbReference type="ARBA" id="ARBA00022612"/>
    </source>
</evidence>